<dbReference type="EMBL" id="CYGY02000204">
    <property type="protein sequence ID" value="SIT52143.1"/>
    <property type="molecule type" value="Genomic_DNA"/>
</dbReference>
<comment type="caution">
    <text evidence="1">The sequence shown here is derived from an EMBL/GenBank/DDBJ whole genome shotgun (WGS) entry which is preliminary data.</text>
</comment>
<evidence type="ECO:0000313" key="2">
    <source>
        <dbReference type="Proteomes" id="UP000195569"/>
    </source>
</evidence>
<sequence>MTYIFSRPLDLKIIKILNPAQTFIHKVLDMPRL</sequence>
<reference evidence="1" key="1">
    <citation type="submission" date="2016-12" db="EMBL/GenBank/DDBJ databases">
        <authorList>
            <person name="Moulin L."/>
        </authorList>
    </citation>
    <scope>NUCLEOTIDE SEQUENCE [LARGE SCALE GENOMIC DNA]</scope>
    <source>
        <strain evidence="1">STM 7183</strain>
    </source>
</reference>
<evidence type="ECO:0000313" key="1">
    <source>
        <dbReference type="EMBL" id="SIT52143.1"/>
    </source>
</evidence>
<gene>
    <name evidence="1" type="ORF">BN2476_2040008</name>
</gene>
<accession>A0A1N7SXC2</accession>
<organism evidence="1 2">
    <name type="scientific">Paraburkholderia piptadeniae</name>
    <dbReference type="NCBI Taxonomy" id="1701573"/>
    <lineage>
        <taxon>Bacteria</taxon>
        <taxon>Pseudomonadati</taxon>
        <taxon>Pseudomonadota</taxon>
        <taxon>Betaproteobacteria</taxon>
        <taxon>Burkholderiales</taxon>
        <taxon>Burkholderiaceae</taxon>
        <taxon>Paraburkholderia</taxon>
    </lineage>
</organism>
<dbReference type="AlphaFoldDB" id="A0A1N7SXC2"/>
<protein>
    <submittedName>
        <fullName evidence="1">Uncharacterized protein</fullName>
    </submittedName>
</protein>
<proteinExistence type="predicted"/>
<name>A0A1N7SXC2_9BURK</name>
<dbReference type="Proteomes" id="UP000195569">
    <property type="component" value="Unassembled WGS sequence"/>
</dbReference>
<keyword evidence="2" id="KW-1185">Reference proteome</keyword>